<organism evidence="2 3">
    <name type="scientific">Aerophobetes bacterium</name>
    <dbReference type="NCBI Taxonomy" id="2030807"/>
    <lineage>
        <taxon>Bacteria</taxon>
        <taxon>Candidatus Aerophobota</taxon>
    </lineage>
</organism>
<evidence type="ECO:0000313" key="3">
    <source>
        <dbReference type="Proteomes" id="UP000320781"/>
    </source>
</evidence>
<dbReference type="EMBL" id="SOKU01000255">
    <property type="protein sequence ID" value="TES85115.1"/>
    <property type="molecule type" value="Genomic_DNA"/>
</dbReference>
<protein>
    <submittedName>
        <fullName evidence="2">Uncharacterized protein</fullName>
    </submittedName>
</protein>
<comment type="caution">
    <text evidence="2">The sequence shown here is derived from an EMBL/GenBank/DDBJ whole genome shotgun (WGS) entry which is preliminary data.</text>
</comment>
<feature type="signal peptide" evidence="1">
    <location>
        <begin position="1"/>
        <end position="29"/>
    </location>
</feature>
<dbReference type="AlphaFoldDB" id="A0A523QHV9"/>
<reference evidence="2 3" key="1">
    <citation type="submission" date="2019-03" db="EMBL/GenBank/DDBJ databases">
        <title>Metabolic potential of uncultured bacteria and archaea associated with petroleum seepage in deep-sea sediments.</title>
        <authorList>
            <person name="Dong X."/>
            <person name="Hubert C."/>
        </authorList>
    </citation>
    <scope>NUCLEOTIDE SEQUENCE [LARGE SCALE GENOMIC DNA]</scope>
    <source>
        <strain evidence="2">E44_bin92</strain>
    </source>
</reference>
<feature type="chain" id="PRO_5022081024" evidence="1">
    <location>
        <begin position="30"/>
        <end position="654"/>
    </location>
</feature>
<name>A0A523QHV9_UNCAE</name>
<accession>A0A523QHV9</accession>
<keyword evidence="1" id="KW-0732">Signal</keyword>
<sequence length="654" mass="72839">MYRLFLNKFLPTAASLLFAFLMFQVTGHAAENIPFAVKQALESARLSEVAGLKLVRQRHARLVQSNIYDAIWEYATDPQLPERSDWLKVHIYYFAYISKTEKEWRELSKQDEDIFLRPILQVHEVDEYPTVIVTEESEELTGGFWQGPAYVVMQFAGKSIANYSIYDDAFRIIHKTIKDHTSPGGLQVPGEVTEEVKTKEKAIKEVPEEQGGVAPHHIAVSGHHTVTIKKGKAQSLGQIWIKNNSPIAAEDVVMRFSRSENGRIVFESSAQRTAYLGKILPGETKEVFGLLPPLIRGIREGKDSIEFTINGSNFTKPWHSRMDFEVVALYREGGKVPLEGLPPGVVGWRLTQHQLPEAIQLQIPQETYIGGFELEFSEWGAQISRIPALLSGFWKGLGIVDSIGENGLAIAIKEMAIEEGLKELSPGLARVYAGGQVLLELASKNANAISIGSAAGQEIANYFDSAIEPAYRFHELVDKGALLPLRITVVKIHGWNREVRLFESGLRFFFLNGAAYWEEYAKSMVHIEVDLCRTPESAQGLNLEVDPFPIEASLGGTTVLELSLKNLSSSERKEIYIEGNVQETGWDSIAKLKVGGANFIGFYVESLGPGDVWTSPVSIYVDGIKKGSTKLIIEVSEAGKESLRWEIPVMVRAY</sequence>
<evidence type="ECO:0000256" key="1">
    <source>
        <dbReference type="SAM" id="SignalP"/>
    </source>
</evidence>
<dbReference type="Proteomes" id="UP000320781">
    <property type="component" value="Unassembled WGS sequence"/>
</dbReference>
<evidence type="ECO:0000313" key="2">
    <source>
        <dbReference type="EMBL" id="TES85115.1"/>
    </source>
</evidence>
<proteinExistence type="predicted"/>
<gene>
    <name evidence="2" type="ORF">E3J95_05215</name>
</gene>